<sequence>MRPTVTLVWTVPFLMAAVDPDSEAALAGLDRAVTSGRYFTSAEAPTSHRLDKMPYPYSVLPILIADRPEVDGVLDVDVERLDPGSTELVRTSADDQRLRAALADEPGTPVGQWSTPIDEPYQNMVDRMLRPGELEIEYDLATTNTMWLHSFWTVGPPNTVQEADGLRARPDPYDLKIWGQGADDGGSSRYVPTSPVC</sequence>
<keyword evidence="2" id="KW-1185">Reference proteome</keyword>
<organism evidence="1 2">
    <name type="scientific">Micromonospora craniellae</name>
    <dbReference type="NCBI Taxonomy" id="2294034"/>
    <lineage>
        <taxon>Bacteria</taxon>
        <taxon>Bacillati</taxon>
        <taxon>Actinomycetota</taxon>
        <taxon>Actinomycetes</taxon>
        <taxon>Micromonosporales</taxon>
        <taxon>Micromonosporaceae</taxon>
        <taxon>Micromonospora</taxon>
    </lineage>
</organism>
<evidence type="ECO:0000313" key="2">
    <source>
        <dbReference type="Proteomes" id="UP000262621"/>
    </source>
</evidence>
<dbReference type="AlphaFoldDB" id="A0A372G3E2"/>
<comment type="caution">
    <text evidence="1">The sequence shown here is derived from an EMBL/GenBank/DDBJ whole genome shotgun (WGS) entry which is preliminary data.</text>
</comment>
<accession>A0A372G3E2</accession>
<protein>
    <submittedName>
        <fullName evidence="1">Uncharacterized protein</fullName>
    </submittedName>
</protein>
<evidence type="ECO:0000313" key="1">
    <source>
        <dbReference type="EMBL" id="RFS47565.1"/>
    </source>
</evidence>
<dbReference type="EMBL" id="QVFU01000003">
    <property type="protein sequence ID" value="RFS47565.1"/>
    <property type="molecule type" value="Genomic_DNA"/>
</dbReference>
<gene>
    <name evidence="1" type="ORF">D0Q02_06220</name>
</gene>
<proteinExistence type="predicted"/>
<name>A0A372G3E2_9ACTN</name>
<dbReference type="Proteomes" id="UP000262621">
    <property type="component" value="Unassembled WGS sequence"/>
</dbReference>
<reference evidence="1 2" key="1">
    <citation type="submission" date="2018-08" db="EMBL/GenBank/DDBJ databases">
        <title>Verrucosispora craniellae sp. nov., isolated from a marine sponge in the South China Sea.</title>
        <authorList>
            <person name="Li L."/>
            <person name="Lin H.W."/>
        </authorList>
    </citation>
    <scope>NUCLEOTIDE SEQUENCE [LARGE SCALE GENOMIC DNA]</scope>
    <source>
        <strain evidence="1 2">LHW63014</strain>
    </source>
</reference>